<dbReference type="PANTHER" id="PTHR45036:SF1">
    <property type="entry name" value="METHYLTRANSFERASE LIKE 7A"/>
    <property type="match status" value="1"/>
</dbReference>
<keyword evidence="2" id="KW-0489">Methyltransferase</keyword>
<reference evidence="2 3" key="1">
    <citation type="submission" date="2020-10" db="EMBL/GenBank/DDBJ databases">
        <title>Connecting structure to function with the recovery of over 1000 high-quality activated sludge metagenome-assembled genomes encoding full-length rRNA genes using long-read sequencing.</title>
        <authorList>
            <person name="Singleton C.M."/>
            <person name="Petriglieri F."/>
            <person name="Kristensen J.M."/>
            <person name="Kirkegaard R.H."/>
            <person name="Michaelsen T.Y."/>
            <person name="Andersen M.H."/>
            <person name="Karst S.M."/>
            <person name="Dueholm M.S."/>
            <person name="Nielsen P.H."/>
            <person name="Albertsen M."/>
        </authorList>
    </citation>
    <scope>NUCLEOTIDE SEQUENCE [LARGE SCALE GENOMIC DNA]</scope>
    <source>
        <strain evidence="2">AalE_18-Q3-R2-46_BAT3C.188</strain>
    </source>
</reference>
<feature type="domain" description="Methyltransferase type 11" evidence="1">
    <location>
        <begin position="48"/>
        <end position="142"/>
    </location>
</feature>
<accession>A0A934X5G6</accession>
<protein>
    <submittedName>
        <fullName evidence="2">Methyltransferase domain-containing protein</fullName>
    </submittedName>
</protein>
<dbReference type="Pfam" id="PF08241">
    <property type="entry name" value="Methyltransf_11"/>
    <property type="match status" value="1"/>
</dbReference>
<dbReference type="Gene3D" id="3.40.50.150">
    <property type="entry name" value="Vaccinia Virus protein VP39"/>
    <property type="match status" value="1"/>
</dbReference>
<keyword evidence="2" id="KW-0808">Transferase</keyword>
<dbReference type="InterPro" id="IPR013216">
    <property type="entry name" value="Methyltransf_11"/>
</dbReference>
<dbReference type="PANTHER" id="PTHR45036">
    <property type="entry name" value="METHYLTRANSFERASE LIKE 7B"/>
    <property type="match status" value="1"/>
</dbReference>
<dbReference type="GO" id="GO:0008757">
    <property type="term" value="F:S-adenosylmethionine-dependent methyltransferase activity"/>
    <property type="evidence" value="ECO:0007669"/>
    <property type="project" value="InterPro"/>
</dbReference>
<dbReference type="SUPFAM" id="SSF53335">
    <property type="entry name" value="S-adenosyl-L-methionine-dependent methyltransferases"/>
    <property type="match status" value="1"/>
</dbReference>
<comment type="caution">
    <text evidence="2">The sequence shown here is derived from an EMBL/GenBank/DDBJ whole genome shotgun (WGS) entry which is preliminary data.</text>
</comment>
<gene>
    <name evidence="2" type="ORF">IPF40_10785</name>
</gene>
<dbReference type="AlphaFoldDB" id="A0A934X5G6"/>
<dbReference type="InterPro" id="IPR052356">
    <property type="entry name" value="Thiol_S-MT"/>
</dbReference>
<evidence type="ECO:0000313" key="2">
    <source>
        <dbReference type="EMBL" id="MBK6301496.1"/>
    </source>
</evidence>
<proteinExistence type="predicted"/>
<name>A0A934X5G6_9MICO</name>
<dbReference type="GO" id="GO:0032259">
    <property type="term" value="P:methylation"/>
    <property type="evidence" value="ECO:0007669"/>
    <property type="project" value="UniProtKB-KW"/>
</dbReference>
<dbReference type="CDD" id="cd02440">
    <property type="entry name" value="AdoMet_MTases"/>
    <property type="match status" value="1"/>
</dbReference>
<sequence>MSLPPLAEDRRSRRFADGYDRVFAEVERTFLGPIRTRLVGQLTGRVAEIGAGTGANVRHYAAADHVTLVEPFPAMRTHLQRRLDGRQGGIPMEVVDGRAEALPFEDGSLDAVVSTLVLCSVADVERALTEVSRVLAPGGVFAYLEHSRGRGVKRLVQTAITPLTIRYAGGCRHDRDLATAIAGLGAARVEEVRVPSPLQVRLLPEWPLIAGRATGLAQPADH</sequence>
<evidence type="ECO:0000259" key="1">
    <source>
        <dbReference type="Pfam" id="PF08241"/>
    </source>
</evidence>
<dbReference type="Proteomes" id="UP000718281">
    <property type="component" value="Unassembled WGS sequence"/>
</dbReference>
<evidence type="ECO:0000313" key="3">
    <source>
        <dbReference type="Proteomes" id="UP000718281"/>
    </source>
</evidence>
<dbReference type="InterPro" id="IPR029063">
    <property type="entry name" value="SAM-dependent_MTases_sf"/>
</dbReference>
<dbReference type="EMBL" id="JADIXZ010000004">
    <property type="protein sequence ID" value="MBK6301496.1"/>
    <property type="molecule type" value="Genomic_DNA"/>
</dbReference>
<organism evidence="2 3">
    <name type="scientific">Candidatus Phosphoribacter hodrii</name>
    <dbReference type="NCBI Taxonomy" id="2953743"/>
    <lineage>
        <taxon>Bacteria</taxon>
        <taxon>Bacillati</taxon>
        <taxon>Actinomycetota</taxon>
        <taxon>Actinomycetes</taxon>
        <taxon>Micrococcales</taxon>
        <taxon>Dermatophilaceae</taxon>
        <taxon>Candidatus Phosphoribacter</taxon>
    </lineage>
</organism>